<comment type="similarity">
    <text evidence="3 10">Belongs to the FliL family.</text>
</comment>
<dbReference type="Pfam" id="PF03748">
    <property type="entry name" value="FliL"/>
    <property type="match status" value="1"/>
</dbReference>
<dbReference type="AlphaFoldDB" id="A0A4Q0ZBT0"/>
<evidence type="ECO:0000256" key="9">
    <source>
        <dbReference type="ARBA" id="ARBA00023136"/>
    </source>
</evidence>
<dbReference type="Proteomes" id="UP000290870">
    <property type="component" value="Unassembled WGS sequence"/>
</dbReference>
<evidence type="ECO:0000256" key="10">
    <source>
        <dbReference type="RuleBase" id="RU364125"/>
    </source>
</evidence>
<keyword evidence="6 10" id="KW-0812">Transmembrane</keyword>
<evidence type="ECO:0000256" key="6">
    <source>
        <dbReference type="ARBA" id="ARBA00022692"/>
    </source>
</evidence>
<gene>
    <name evidence="11" type="ORF">CRU90_08785</name>
</gene>
<keyword evidence="8 10" id="KW-1133">Transmembrane helix</keyword>
<dbReference type="EMBL" id="PDJZ01000009">
    <property type="protein sequence ID" value="RXJ83659.1"/>
    <property type="molecule type" value="Genomic_DNA"/>
</dbReference>
<comment type="subcellular location">
    <subcellularLocation>
        <location evidence="2">Cell membrane</location>
        <topology evidence="2">Single-pass membrane protein</topology>
    </subcellularLocation>
</comment>
<dbReference type="OrthoDB" id="5343921at2"/>
<evidence type="ECO:0000256" key="2">
    <source>
        <dbReference type="ARBA" id="ARBA00004162"/>
    </source>
</evidence>
<protein>
    <recommendedName>
        <fullName evidence="10">Flagellar protein FliL</fullName>
    </recommendedName>
</protein>
<evidence type="ECO:0000256" key="8">
    <source>
        <dbReference type="ARBA" id="ARBA00022989"/>
    </source>
</evidence>
<keyword evidence="9 10" id="KW-0472">Membrane</keyword>
<evidence type="ECO:0000313" key="12">
    <source>
        <dbReference type="Proteomes" id="UP000290870"/>
    </source>
</evidence>
<dbReference type="GO" id="GO:0005886">
    <property type="term" value="C:plasma membrane"/>
    <property type="evidence" value="ECO:0007669"/>
    <property type="project" value="UniProtKB-SubCell"/>
</dbReference>
<keyword evidence="11" id="KW-0966">Cell projection</keyword>
<keyword evidence="11" id="KW-0969">Cilium</keyword>
<evidence type="ECO:0000256" key="7">
    <source>
        <dbReference type="ARBA" id="ARBA00022779"/>
    </source>
</evidence>
<keyword evidence="7 10" id="KW-0283">Flagellar rotation</keyword>
<keyword evidence="4 10" id="KW-1003">Cell membrane</keyword>
<keyword evidence="5 10" id="KW-0145">Chemotaxis</keyword>
<evidence type="ECO:0000256" key="1">
    <source>
        <dbReference type="ARBA" id="ARBA00002254"/>
    </source>
</evidence>
<dbReference type="GO" id="GO:0006935">
    <property type="term" value="P:chemotaxis"/>
    <property type="evidence" value="ECO:0007669"/>
    <property type="project" value="UniProtKB-KW"/>
</dbReference>
<evidence type="ECO:0000256" key="4">
    <source>
        <dbReference type="ARBA" id="ARBA00022475"/>
    </source>
</evidence>
<accession>A0A4Q0ZBT0</accession>
<dbReference type="GO" id="GO:0071978">
    <property type="term" value="P:bacterial-type flagellum-dependent swarming motility"/>
    <property type="evidence" value="ECO:0007669"/>
    <property type="project" value="TreeGrafter"/>
</dbReference>
<dbReference type="RefSeq" id="WP_128986914.1">
    <property type="nucleotide sequence ID" value="NZ_PDJZ01000009.1"/>
</dbReference>
<organism evidence="11 12">
    <name type="scientific">Arcobacter cloacae</name>
    <dbReference type="NCBI Taxonomy" id="1054034"/>
    <lineage>
        <taxon>Bacteria</taxon>
        <taxon>Pseudomonadati</taxon>
        <taxon>Campylobacterota</taxon>
        <taxon>Epsilonproteobacteria</taxon>
        <taxon>Campylobacterales</taxon>
        <taxon>Arcobacteraceae</taxon>
        <taxon>Arcobacter</taxon>
    </lineage>
</organism>
<keyword evidence="11" id="KW-0282">Flagellum</keyword>
<name>A0A4Q0ZBT0_9BACT</name>
<dbReference type="PANTHER" id="PTHR35091">
    <property type="entry name" value="FLAGELLAR PROTEIN FLIL"/>
    <property type="match status" value="1"/>
</dbReference>
<reference evidence="11 12" key="1">
    <citation type="submission" date="2017-10" db="EMBL/GenBank/DDBJ databases">
        <title>Genomics of the genus Arcobacter.</title>
        <authorList>
            <person name="Perez-Cataluna A."/>
            <person name="Figueras M.J."/>
        </authorList>
    </citation>
    <scope>NUCLEOTIDE SEQUENCE [LARGE SCALE GENOMIC DNA]</scope>
    <source>
        <strain evidence="11 12">F26</strain>
    </source>
</reference>
<dbReference type="GO" id="GO:0009425">
    <property type="term" value="C:bacterial-type flagellum basal body"/>
    <property type="evidence" value="ECO:0007669"/>
    <property type="project" value="InterPro"/>
</dbReference>
<comment type="function">
    <text evidence="1 10">Controls the rotational direction of flagella during chemotaxis.</text>
</comment>
<comment type="caution">
    <text evidence="11">The sequence shown here is derived from an EMBL/GenBank/DDBJ whole genome shotgun (WGS) entry which is preliminary data.</text>
</comment>
<sequence>MAEENNQEVKPAGGGKGLMIALIALVVILLISVVGGGYFLYSQLNANNQNTEEVQKADAVEGGTSYKADINDLVLNLTDSRGREKLMKLSFSIRSTEPKIATIVEEYKAEIIDVVISQISARSSEELLTVGGKNLLKDELMQDINNVINTVTQSDSKIARNNVTTILFTTFVIK</sequence>
<dbReference type="PANTHER" id="PTHR35091:SF2">
    <property type="entry name" value="FLAGELLAR PROTEIN FLIL"/>
    <property type="match status" value="1"/>
</dbReference>
<evidence type="ECO:0000256" key="3">
    <source>
        <dbReference type="ARBA" id="ARBA00008281"/>
    </source>
</evidence>
<dbReference type="InterPro" id="IPR005503">
    <property type="entry name" value="FliL"/>
</dbReference>
<evidence type="ECO:0000313" key="11">
    <source>
        <dbReference type="EMBL" id="RXJ83659.1"/>
    </source>
</evidence>
<proteinExistence type="inferred from homology"/>
<evidence type="ECO:0000256" key="5">
    <source>
        <dbReference type="ARBA" id="ARBA00022500"/>
    </source>
</evidence>
<feature type="transmembrane region" description="Helical" evidence="10">
    <location>
        <begin position="20"/>
        <end position="41"/>
    </location>
</feature>